<dbReference type="GeneID" id="64671429"/>
<evidence type="ECO:0000313" key="1">
    <source>
        <dbReference type="EMBL" id="KAG1898673.1"/>
    </source>
</evidence>
<accession>A0AAD4E2S3</accession>
<protein>
    <submittedName>
        <fullName evidence="1">Uncharacterized protein</fullName>
    </submittedName>
</protein>
<sequence length="398" mass="44888">MSAPSCLPPFDSLAAQVGMFELSNILTHAKWLEFFIRLTPTEKLRTELYLLHFILKGRVYLGDIWQIVTGCMLEAQKEESLRSTAGDNTNRWSIERDYMEEKRDRCQLEVSLCSQAIDHIQQHWAISTSQCITEPAATYSGAARIKCETWLRRQKTDPIPPKEITLIESSLPLLGSPLTIGQFALVHLEQRTLVTVNYDDPSFSLQSTWVTMCLQEAFQEAHKVELSTQAGLMSTYLDLGGYHTHHRNAQSELFFLRAKMRHAQAEAAVYTLALENSPASTYSDSDIDSSQRPALPQHLPEEVRRYMECMDDESIDTRTNSDLCSGVGILPWPKEYGPEDLVVSTFTVLSRVDSNTEISAQRIDCKLPSTLKGSRWISGGARAEQGLCTCKLFPQDLT</sequence>
<dbReference type="AlphaFoldDB" id="A0AAD4E2S3"/>
<proteinExistence type="predicted"/>
<organism evidence="1 2">
    <name type="scientific">Suillus fuscotomentosus</name>
    <dbReference type="NCBI Taxonomy" id="1912939"/>
    <lineage>
        <taxon>Eukaryota</taxon>
        <taxon>Fungi</taxon>
        <taxon>Dikarya</taxon>
        <taxon>Basidiomycota</taxon>
        <taxon>Agaricomycotina</taxon>
        <taxon>Agaricomycetes</taxon>
        <taxon>Agaricomycetidae</taxon>
        <taxon>Boletales</taxon>
        <taxon>Suillineae</taxon>
        <taxon>Suillaceae</taxon>
        <taxon>Suillus</taxon>
    </lineage>
</organism>
<keyword evidence="2" id="KW-1185">Reference proteome</keyword>
<dbReference type="Proteomes" id="UP001195769">
    <property type="component" value="Unassembled WGS sequence"/>
</dbReference>
<dbReference type="EMBL" id="JABBWK010000037">
    <property type="protein sequence ID" value="KAG1898673.1"/>
    <property type="molecule type" value="Genomic_DNA"/>
</dbReference>
<name>A0AAD4E2S3_9AGAM</name>
<evidence type="ECO:0000313" key="2">
    <source>
        <dbReference type="Proteomes" id="UP001195769"/>
    </source>
</evidence>
<dbReference type="RefSeq" id="XP_041224249.1">
    <property type="nucleotide sequence ID" value="XM_041377131.1"/>
</dbReference>
<comment type="caution">
    <text evidence="1">The sequence shown here is derived from an EMBL/GenBank/DDBJ whole genome shotgun (WGS) entry which is preliminary data.</text>
</comment>
<reference evidence="1" key="1">
    <citation type="journal article" date="2020" name="New Phytol.">
        <title>Comparative genomics reveals dynamic genome evolution in host specialist ectomycorrhizal fungi.</title>
        <authorList>
            <person name="Lofgren L.A."/>
            <person name="Nguyen N.H."/>
            <person name="Vilgalys R."/>
            <person name="Ruytinx J."/>
            <person name="Liao H.L."/>
            <person name="Branco S."/>
            <person name="Kuo A."/>
            <person name="LaButti K."/>
            <person name="Lipzen A."/>
            <person name="Andreopoulos W."/>
            <person name="Pangilinan J."/>
            <person name="Riley R."/>
            <person name="Hundley H."/>
            <person name="Na H."/>
            <person name="Barry K."/>
            <person name="Grigoriev I.V."/>
            <person name="Stajich J.E."/>
            <person name="Kennedy P.G."/>
        </authorList>
    </citation>
    <scope>NUCLEOTIDE SEQUENCE</scope>
    <source>
        <strain evidence="1">FC203</strain>
    </source>
</reference>
<gene>
    <name evidence="1" type="ORF">F5891DRAFT_981588</name>
</gene>